<evidence type="ECO:0000313" key="3">
    <source>
        <dbReference type="Proteomes" id="UP000199469"/>
    </source>
</evidence>
<dbReference type="RefSeq" id="WP_089791524.1">
    <property type="nucleotide sequence ID" value="NZ_FOIU01000001.1"/>
</dbReference>
<dbReference type="PANTHER" id="PTHR43685:SF2">
    <property type="entry name" value="GLYCOSYLTRANSFERASE 2-LIKE DOMAIN-CONTAINING PROTEIN"/>
    <property type="match status" value="1"/>
</dbReference>
<dbReference type="AlphaFoldDB" id="A0A1I0Q5R5"/>
<evidence type="ECO:0000313" key="2">
    <source>
        <dbReference type="EMBL" id="SEW22163.1"/>
    </source>
</evidence>
<dbReference type="Pfam" id="PF00535">
    <property type="entry name" value="Glycos_transf_2"/>
    <property type="match status" value="1"/>
</dbReference>
<keyword evidence="2" id="KW-0808">Transferase</keyword>
<dbReference type="InterPro" id="IPR029044">
    <property type="entry name" value="Nucleotide-diphossugar_trans"/>
</dbReference>
<dbReference type="CDD" id="cd00761">
    <property type="entry name" value="Glyco_tranf_GTA_type"/>
    <property type="match status" value="1"/>
</dbReference>
<name>A0A1I0Q5R5_9FLAO</name>
<dbReference type="OrthoDB" id="9815829at2"/>
<sequence length="288" mass="33699">MKNERIAVVTPVYNGAETIEKSIRSLLDQTFDSWVNVIVNDGSTDETRKILEKYQNDERFYIINLENNVGRGAARKIALEKVKEIDAKYMCMLDADDLYYSDKLKWQYDYMELHPDIALLSCSIGYIDHDNKLVGVLETFDKEQIMEFDHYINYKAVPHACSIIRLSEIGEVTFDEKLLLGQDQDFMIRMLIKKKYAFIPKIGYLYNRADSFSFKKYKKSLHLAFYAKKKLQLGALDLLKIYIINQVKIMYVGILCLVGKEKIYLNKIGRPTLQNELQEHQTKLRMKV</sequence>
<dbReference type="Proteomes" id="UP000199469">
    <property type="component" value="Unassembled WGS sequence"/>
</dbReference>
<dbReference type="Gene3D" id="3.90.550.10">
    <property type="entry name" value="Spore Coat Polysaccharide Biosynthesis Protein SpsA, Chain A"/>
    <property type="match status" value="1"/>
</dbReference>
<protein>
    <submittedName>
        <fullName evidence="2">Glycosyl transferase family 2</fullName>
    </submittedName>
</protein>
<keyword evidence="3" id="KW-1185">Reference proteome</keyword>
<dbReference type="InterPro" id="IPR001173">
    <property type="entry name" value="Glyco_trans_2-like"/>
</dbReference>
<reference evidence="3" key="1">
    <citation type="submission" date="2016-10" db="EMBL/GenBank/DDBJ databases">
        <authorList>
            <person name="Varghese N."/>
            <person name="Submissions S."/>
        </authorList>
    </citation>
    <scope>NUCLEOTIDE SEQUENCE [LARGE SCALE GENOMIC DNA]</scope>
    <source>
        <strain evidence="3">DSM 17724</strain>
    </source>
</reference>
<dbReference type="InterPro" id="IPR050834">
    <property type="entry name" value="Glycosyltransf_2"/>
</dbReference>
<proteinExistence type="predicted"/>
<feature type="domain" description="Glycosyltransferase 2-like" evidence="1">
    <location>
        <begin position="8"/>
        <end position="135"/>
    </location>
</feature>
<dbReference type="SUPFAM" id="SSF53448">
    <property type="entry name" value="Nucleotide-diphospho-sugar transferases"/>
    <property type="match status" value="1"/>
</dbReference>
<dbReference type="GO" id="GO:0016740">
    <property type="term" value="F:transferase activity"/>
    <property type="evidence" value="ECO:0007669"/>
    <property type="project" value="UniProtKB-KW"/>
</dbReference>
<gene>
    <name evidence="2" type="ORF">SAMN05421841_1672</name>
</gene>
<evidence type="ECO:0000259" key="1">
    <source>
        <dbReference type="Pfam" id="PF00535"/>
    </source>
</evidence>
<organism evidence="2 3">
    <name type="scientific">Chryseobacterium wanjuense</name>
    <dbReference type="NCBI Taxonomy" id="356305"/>
    <lineage>
        <taxon>Bacteria</taxon>
        <taxon>Pseudomonadati</taxon>
        <taxon>Bacteroidota</taxon>
        <taxon>Flavobacteriia</taxon>
        <taxon>Flavobacteriales</taxon>
        <taxon>Weeksellaceae</taxon>
        <taxon>Chryseobacterium group</taxon>
        <taxon>Chryseobacterium</taxon>
    </lineage>
</organism>
<accession>A0A1I0Q5R5</accession>
<dbReference type="EMBL" id="FOIU01000001">
    <property type="protein sequence ID" value="SEW22163.1"/>
    <property type="molecule type" value="Genomic_DNA"/>
</dbReference>
<dbReference type="STRING" id="356305.SAMN05421841_1672"/>
<dbReference type="PANTHER" id="PTHR43685">
    <property type="entry name" value="GLYCOSYLTRANSFERASE"/>
    <property type="match status" value="1"/>
</dbReference>